<dbReference type="Pfam" id="PF25534">
    <property type="entry name" value="DUF7918"/>
    <property type="match status" value="1"/>
</dbReference>
<name>A0AAJ8K321_9TREE</name>
<dbReference type="RefSeq" id="XP_065725500.1">
    <property type="nucleotide sequence ID" value="XM_065869428.1"/>
</dbReference>
<feature type="domain" description="DUF7918" evidence="2">
    <location>
        <begin position="53"/>
        <end position="197"/>
    </location>
</feature>
<gene>
    <name evidence="3" type="ORF">I302_102156</name>
</gene>
<feature type="region of interest" description="Disordered" evidence="1">
    <location>
        <begin position="285"/>
        <end position="310"/>
    </location>
</feature>
<dbReference type="AlphaFoldDB" id="A0AAJ8K321"/>
<dbReference type="InterPro" id="IPR057678">
    <property type="entry name" value="DUF7918"/>
</dbReference>
<organism evidence="3 4">
    <name type="scientific">Kwoniella bestiolae CBS 10118</name>
    <dbReference type="NCBI Taxonomy" id="1296100"/>
    <lineage>
        <taxon>Eukaryota</taxon>
        <taxon>Fungi</taxon>
        <taxon>Dikarya</taxon>
        <taxon>Basidiomycota</taxon>
        <taxon>Agaricomycotina</taxon>
        <taxon>Tremellomycetes</taxon>
        <taxon>Tremellales</taxon>
        <taxon>Cryptococcaceae</taxon>
        <taxon>Kwoniella</taxon>
    </lineage>
</organism>
<evidence type="ECO:0000313" key="4">
    <source>
        <dbReference type="Proteomes" id="UP000092730"/>
    </source>
</evidence>
<sequence length="310" mass="35497">MLSHGARAGFECFIESQEGKNPLVEYQTRNLKGSFPSSECYVEVIPGPFAIFVDGQLIAEYALMRNVGSNIVDEIYEEEDDQLYSRKLKFLPATTTDKPEEIKAGTKVFNRVGTIEVMIHRGIYREISTDLYQSPEIEDCTMDEKEKKMAFTVGTSEREPVEDVEAPSYDFIPRKKGDKFYKFVFKYRVHTELVKLGLKDDPEPQAKDTSLVPANTTMMTEGRNTANQLPEEVMVKVEEDPDEVIDQEQTVHQESEVIQEEDDLTKDQLKRRLQYLEATLAKSNAENKRLRGTRPKEEDVVDLTGIDDME</sequence>
<dbReference type="GeneID" id="30205244"/>
<feature type="compositionally biased region" description="Acidic residues" evidence="1">
    <location>
        <begin position="299"/>
        <end position="310"/>
    </location>
</feature>
<dbReference type="KEGG" id="kbi:30205244"/>
<dbReference type="Proteomes" id="UP000092730">
    <property type="component" value="Chromosome 1"/>
</dbReference>
<evidence type="ECO:0000259" key="2">
    <source>
        <dbReference type="Pfam" id="PF25534"/>
    </source>
</evidence>
<feature type="compositionally biased region" description="Basic and acidic residues" evidence="1">
    <location>
        <begin position="285"/>
        <end position="298"/>
    </location>
</feature>
<accession>A0AAJ8K321</accession>
<proteinExistence type="predicted"/>
<reference evidence="3" key="2">
    <citation type="submission" date="2024-02" db="EMBL/GenBank/DDBJ databases">
        <title>Comparative genomics of Cryptococcus and Kwoniella reveals pathogenesis evolution and contrasting modes of karyotype evolution via chromosome fusion or intercentromeric recombination.</title>
        <authorList>
            <person name="Coelho M.A."/>
            <person name="David-Palma M."/>
            <person name="Shea T."/>
            <person name="Bowers K."/>
            <person name="McGinley-Smith S."/>
            <person name="Mohammad A.W."/>
            <person name="Gnirke A."/>
            <person name="Yurkov A.M."/>
            <person name="Nowrousian M."/>
            <person name="Sun S."/>
            <person name="Cuomo C.A."/>
            <person name="Heitman J."/>
        </authorList>
    </citation>
    <scope>NUCLEOTIDE SEQUENCE</scope>
    <source>
        <strain evidence="3">CBS 10118</strain>
    </source>
</reference>
<dbReference type="EMBL" id="CP144541">
    <property type="protein sequence ID" value="WVW80179.1"/>
    <property type="molecule type" value="Genomic_DNA"/>
</dbReference>
<keyword evidence="4" id="KW-1185">Reference proteome</keyword>
<protein>
    <recommendedName>
        <fullName evidence="2">DUF7918 domain-containing protein</fullName>
    </recommendedName>
</protein>
<reference evidence="3" key="1">
    <citation type="submission" date="2013-07" db="EMBL/GenBank/DDBJ databases">
        <authorList>
            <consortium name="The Broad Institute Genome Sequencing Platform"/>
            <person name="Cuomo C."/>
            <person name="Litvintseva A."/>
            <person name="Chen Y."/>
            <person name="Heitman J."/>
            <person name="Sun S."/>
            <person name="Springer D."/>
            <person name="Dromer F."/>
            <person name="Young S.K."/>
            <person name="Zeng Q."/>
            <person name="Gargeya S."/>
            <person name="Fitzgerald M."/>
            <person name="Abouelleil A."/>
            <person name="Alvarado L."/>
            <person name="Berlin A.M."/>
            <person name="Chapman S.B."/>
            <person name="Dewar J."/>
            <person name="Goldberg J."/>
            <person name="Griggs A."/>
            <person name="Gujja S."/>
            <person name="Hansen M."/>
            <person name="Howarth C."/>
            <person name="Imamovic A."/>
            <person name="Larimer J."/>
            <person name="McCowan C."/>
            <person name="Murphy C."/>
            <person name="Pearson M."/>
            <person name="Priest M."/>
            <person name="Roberts A."/>
            <person name="Saif S."/>
            <person name="Shea T."/>
            <person name="Sykes S."/>
            <person name="Wortman J."/>
            <person name="Nusbaum C."/>
            <person name="Birren B."/>
        </authorList>
    </citation>
    <scope>NUCLEOTIDE SEQUENCE</scope>
    <source>
        <strain evidence="3">CBS 10118</strain>
    </source>
</reference>
<evidence type="ECO:0000256" key="1">
    <source>
        <dbReference type="SAM" id="MobiDB-lite"/>
    </source>
</evidence>
<evidence type="ECO:0000313" key="3">
    <source>
        <dbReference type="EMBL" id="WVW80179.1"/>
    </source>
</evidence>